<keyword evidence="2" id="KW-0812">Transmembrane</keyword>
<dbReference type="EMBL" id="JADGIZ020000005">
    <property type="protein sequence ID" value="KAL2918836.1"/>
    <property type="molecule type" value="Genomic_DNA"/>
</dbReference>
<keyword evidence="2" id="KW-1133">Transmembrane helix</keyword>
<comment type="caution">
    <text evidence="3">The sequence shown here is derived from an EMBL/GenBank/DDBJ whole genome shotgun (WGS) entry which is preliminary data.</text>
</comment>
<gene>
    <name evidence="3" type="ORF">HK105_201670</name>
</gene>
<evidence type="ECO:0000256" key="1">
    <source>
        <dbReference type="SAM" id="MobiDB-lite"/>
    </source>
</evidence>
<proteinExistence type="predicted"/>
<keyword evidence="4" id="KW-1185">Reference proteome</keyword>
<feature type="compositionally biased region" description="Low complexity" evidence="1">
    <location>
        <begin position="7"/>
        <end position="20"/>
    </location>
</feature>
<accession>A0ABR4NH48</accession>
<sequence>MSDPKLAAAADAAYSPRPASSATGIASYYKPTYDYDDKTLSPEERARNPRYCGGKLKLWEFVALHVLVIVNLFVIILVPVTYFSLVPWYLQYKIDQTGGGSVGLNELHVGQFNAAGVEFRLDSSIDALFPLPVYGGFEAFTLSAYDDKDSRLLDISLPKVDFWLNSQIKVNLTGNIIVDGDAQKNLYNLLQRFSSPDGLPNFKVVARFNLPVRALGVQIYKGIPLSKTINVGSIKADLKQLASLLPSLGSKSGTPNSKLRAKFDAKDIFEVTKSFALVLQNLGIEMRPTGTGLVVEAAFENPVPLTLEPIESLDFFVALEGANAIHVGVQQLSLGSDLLVGWKLITNIDFVYDTIDPAKVRQAITAASRNYANTGDFSITLSGPISISHADFVKASTAPLAVKLPVADLIKSALNSNSDSFLSDSGVKSILGNSTIRADVLSDKIQIGVGLVLPVILPVPRAFNLPFGTSLSIYGQDQKTIELDLASIQISRTDNAIIANTSITILPTNTDAAATALAVAINPILSANPKPSEINIRDLAFFPLNASSFPGPHFQWSDNTFKDVTLPFAVPVIDVAGLLKSVLNSPMAQTQNMPFKIRQLDVNQLTTAPGFGAAGTVDVQYPAGLPQLQVNVGYFKALTSVEDAQFISVELPNGLQFYPQQAGTAINALAVISRDSNLPSKLQVLADALLLGNSNLPASASLTGLTFGTSSTSNFVTFSKVKVELSSTSIAGLLGRSSGGASTSSLLSSIPAGTLSVQGADVAVTSGSDASLGLLSNVVNPFGVGLNVGAIGADALLGGGRLLSVSLPPIGVRPATTPLNLNVGLKIANGNNGLKEAVAQLVNAVLASDSSLGLLGGLTGIKLTPTGGSANAVIDQFSTVKIQTPVGPLLGMLSSTAPGPIDLSAVTPPSDLLNKLNPTIKGVDLAAKPSASLAAGGSFGYSNPLPISVKLPYAGLSVALANEVLVDVGINTIELARTSGTLQPSLGLGFKNGGNSATNVATLVSSFLKGGLDPGVGVRGIYFGTPNDRNDLLSAVIADVTSYLKPTAQTLGPQIKQQIDDLVNQILNGGASSLLQTRSDNLVGINLPLGISALINGLNIQFAPGSSINAGIGGSTTVPFPVNFDIPVLNVASGVDDLHAFDLRLANTKLSGTGTIPLGLSSNILVDDNDNLANKLADIVKQYAKTSSVPGQASLGNLFLGVSTNDYIDAFTKISGSLPLDPLFKTVTKTVGVDPGNLDIFSLLNSISLNVNNLGLDARAQRSLLAQTGLTFKNPLPVTVSGIGYIGATAGIGMANGDAIDRDDVVGLNIPAFGIGLGNNNATLPTVLSFPSADSIQTRVATFAKNLIDKGLGKTDEVFTVTGAGLGVSPTDYIKVFSKALVSIKSSQVLNQANYDKVVSILAGAGIDINKLPSALAVKHVAAKFNPSSVIDTGVSAMFGLPFPLRVGIPYVGVSAAVDSVPAFDIALEGVNLTGGGVNPLNVLAHLGVSDTDDLATKVAALVSAVLHKQDLPGTLSGGSAKFGVSSSDFIDTFAKVQLSGRAQKLADQILGEGYLKSLPLDFKSIFGALLKLDPKLNGAAAAALPGRILEGNAAIGFTNTFPVSVSGLGYISLAGGLDTTVVTMIKAAGFDIVEGPNSVSLKGDLFFPSSETVQNRVALLVDELSTKGLGQTSGYVVAAGISFGNNEATSFKFLSKAVIGFLTSEVISQDTLNVILGNSTIDLPTILGLVSLQHASAKFNPSNIIDASVQAGIKIPFPVSLRLPYVAAGTQINSLPTFDLALDGITIMGGGVNNVTLGAHVSVYDSDNLATMVAALVSAVLKKQDLPGTLGAGFLKLGVSTTDFIDTFVKVKLSITLEKLAETLLGSAGTKNLDLSVKAILGLLNRFSPSLIGAKVDALPKATIGLQAALGLNNPLPISLSGLGYITATAGVDTAPVTVIKANGFDLVEGPNTARIGANLFFPSSTDTQTRVAQLADEIWNRGSPIGNVTGNVVLTGISFGNTEATAFKFLSKVLIGLPANQVFSADTVKAVLGTSTIDVGGIVKNLTLNSANVDFNPNKNIDILARLSGLPLPTNIGLNVPFLAGRLDFIGSITIANFSTSTFQLALPGSLTTNLHVRLGDDGDAPVIWWVLVNAVINNQPLIGDSGIGQFYFGLDRENAIDTFSTIDLMSDATETVYNIIHLLNPDIGGLINSLELKVSDVAASTGPSASLATALKLTYNNKMNLTVTNFNYLTTSLMIDSTAIASLEATSPVTISPGVNTLSLQATLTFPHSDTIQTSVANFFHNLFTLGIGNTAESLGVSSVYFGYSKEQAIGVLSLSFAVALPSSQVINSRTISYLLGVIGFPNGLPSIPTLLKSVSFNSLSLDGSQKGKLVAGGEIAVKGLPIKATLDVGYVALEIDINAIPFLALEQLAGLHIKPTNDQLTIGLTANAVFPDSPQIEATLRAIVYVLTLPDGAPIPPTLHANTNVTKLMFGASKNDVIDTFVQVNAGLDLVPYVPDIRSAIKSVIGSVTGANSTVGLSLTTLAVDVVDDLTLSIDAGAALKGLPGSVSVNLPYAQAGILWDKSSFVSAALLGTTVANNQFSSRVLVKFAYNTTIAQQVTKIIGDVVFHRNLTVSNVITVGGVAFGSSQTDVVKTFSQAGVDVAINDYVQSAKNDQDKYRPLVLRDIQAAVVDGGIQTSVRADKIPIPLLFKPDTINAKITYQLGGAGDMYTVAGVEFTNVKIQPGQDLTFDLFLRAAVDDTDKGIYKPLAEDLQFLLTWADYAQHARLGYITFGRAGGTMFRPLDQGYLQAPDLYLWQPITIDITGANPFGDISHGLELFFAPVISFPNPGPLHLNAGELVFSVNDHNGKGILEASTRGDLTVLNNLEGGNDNGGAKNPLNGKIYITFPWNDINPIELFTILGDLFSGKLSIDLALLRNGKRIDWIDKAVKALGSSGALAGLPKLLGAILAHIKIKIFGIPIPLPGLDKFKSDAKAFMATLPADKFKIVGGEL</sequence>
<reference evidence="3 4" key="1">
    <citation type="submission" date="2023-09" db="EMBL/GenBank/DDBJ databases">
        <title>Pangenome analysis of Batrachochytrium dendrobatidis and related Chytrids.</title>
        <authorList>
            <person name="Yacoub M.N."/>
            <person name="Stajich J.E."/>
            <person name="James T.Y."/>
        </authorList>
    </citation>
    <scope>NUCLEOTIDE SEQUENCE [LARGE SCALE GENOMIC DNA]</scope>
    <source>
        <strain evidence="3 4">JEL0888</strain>
    </source>
</reference>
<organism evidence="3 4">
    <name type="scientific">Polyrhizophydium stewartii</name>
    <dbReference type="NCBI Taxonomy" id="2732419"/>
    <lineage>
        <taxon>Eukaryota</taxon>
        <taxon>Fungi</taxon>
        <taxon>Fungi incertae sedis</taxon>
        <taxon>Chytridiomycota</taxon>
        <taxon>Chytridiomycota incertae sedis</taxon>
        <taxon>Chytridiomycetes</taxon>
        <taxon>Rhizophydiales</taxon>
        <taxon>Rhizophydiales incertae sedis</taxon>
        <taxon>Polyrhizophydium</taxon>
    </lineage>
</organism>
<evidence type="ECO:0000313" key="4">
    <source>
        <dbReference type="Proteomes" id="UP001527925"/>
    </source>
</evidence>
<evidence type="ECO:0000256" key="2">
    <source>
        <dbReference type="SAM" id="Phobius"/>
    </source>
</evidence>
<feature type="region of interest" description="Disordered" evidence="1">
    <location>
        <begin position="1"/>
        <end position="20"/>
    </location>
</feature>
<dbReference type="Proteomes" id="UP001527925">
    <property type="component" value="Unassembled WGS sequence"/>
</dbReference>
<name>A0ABR4NH48_9FUNG</name>
<keyword evidence="2" id="KW-0472">Membrane</keyword>
<protein>
    <submittedName>
        <fullName evidence="3">Uncharacterized protein</fullName>
    </submittedName>
</protein>
<feature type="transmembrane region" description="Helical" evidence="2">
    <location>
        <begin position="58"/>
        <end position="85"/>
    </location>
</feature>
<evidence type="ECO:0000313" key="3">
    <source>
        <dbReference type="EMBL" id="KAL2918836.1"/>
    </source>
</evidence>